<gene>
    <name evidence="1" type="ORF">A7K91_11435</name>
</gene>
<dbReference type="EMBL" id="LYPA01000068">
    <property type="protein sequence ID" value="OBR64000.1"/>
    <property type="molecule type" value="Genomic_DNA"/>
</dbReference>
<accession>A0A1A5YF35</accession>
<dbReference type="STRING" id="1844972.A7K91_11435"/>
<sequence>MCIFRYPLSWPKRAIKGRFQIIIKQTFSLDNLFLVAHAMILEKRGILKSGNKQIQERKG</sequence>
<dbReference type="Proteomes" id="UP000092024">
    <property type="component" value="Unassembled WGS sequence"/>
</dbReference>
<name>A0A1A5YF35_9BACL</name>
<reference evidence="1 2" key="1">
    <citation type="submission" date="2016-05" db="EMBL/GenBank/DDBJ databases">
        <title>Paenibacillus oryzae. sp. nov., isolated from the rice root.</title>
        <authorList>
            <person name="Zhang J."/>
            <person name="Zhang X."/>
        </authorList>
    </citation>
    <scope>NUCLEOTIDE SEQUENCE [LARGE SCALE GENOMIC DNA]</scope>
    <source>
        <strain evidence="1 2">1DrF-4</strain>
    </source>
</reference>
<evidence type="ECO:0000313" key="2">
    <source>
        <dbReference type="Proteomes" id="UP000092024"/>
    </source>
</evidence>
<organism evidence="1 2">
    <name type="scientific">Paenibacillus oryzae</name>
    <dbReference type="NCBI Taxonomy" id="1844972"/>
    <lineage>
        <taxon>Bacteria</taxon>
        <taxon>Bacillati</taxon>
        <taxon>Bacillota</taxon>
        <taxon>Bacilli</taxon>
        <taxon>Bacillales</taxon>
        <taxon>Paenibacillaceae</taxon>
        <taxon>Paenibacillus</taxon>
    </lineage>
</organism>
<protein>
    <submittedName>
        <fullName evidence="1">Uncharacterized protein</fullName>
    </submittedName>
</protein>
<comment type="caution">
    <text evidence="1">The sequence shown here is derived from an EMBL/GenBank/DDBJ whole genome shotgun (WGS) entry which is preliminary data.</text>
</comment>
<proteinExistence type="predicted"/>
<keyword evidence="2" id="KW-1185">Reference proteome</keyword>
<dbReference type="AlphaFoldDB" id="A0A1A5YF35"/>
<evidence type="ECO:0000313" key="1">
    <source>
        <dbReference type="EMBL" id="OBR64000.1"/>
    </source>
</evidence>